<evidence type="ECO:0000256" key="16">
    <source>
        <dbReference type="RuleBase" id="RU003945"/>
    </source>
</evidence>
<evidence type="ECO:0000256" key="2">
    <source>
        <dbReference type="ARBA" id="ARBA00010527"/>
    </source>
</evidence>
<comment type="subunit">
    <text evidence="12">Interacts with the Sec translocase complex via SecD. Specifically interacts with transmembrane segments of nascent integral membrane proteins during membrane integration.</text>
</comment>
<keyword evidence="9 17" id="KW-0472">Membrane</keyword>
<evidence type="ECO:0000256" key="6">
    <source>
        <dbReference type="ARBA" id="ARBA00022692"/>
    </source>
</evidence>
<feature type="transmembrane region" description="Helical" evidence="17">
    <location>
        <begin position="99"/>
        <end position="122"/>
    </location>
</feature>
<evidence type="ECO:0000256" key="4">
    <source>
        <dbReference type="ARBA" id="ARBA00022448"/>
    </source>
</evidence>
<dbReference type="GO" id="GO:0051205">
    <property type="term" value="P:protein insertion into membrane"/>
    <property type="evidence" value="ECO:0007669"/>
    <property type="project" value="TreeGrafter"/>
</dbReference>
<evidence type="ECO:0000313" key="19">
    <source>
        <dbReference type="EMBL" id="QIM16515.1"/>
    </source>
</evidence>
<evidence type="ECO:0000256" key="3">
    <source>
        <dbReference type="ARBA" id="ARBA00015325"/>
    </source>
</evidence>
<dbReference type="CDD" id="cd20070">
    <property type="entry name" value="5TM_YidC_Alb3"/>
    <property type="match status" value="1"/>
</dbReference>
<reference evidence="19 20" key="1">
    <citation type="submission" date="2020-03" db="EMBL/GenBank/DDBJ databases">
        <title>Leucobacter sp. nov., isolated from beetles.</title>
        <authorList>
            <person name="Hyun D.-W."/>
            <person name="Bae J.-W."/>
        </authorList>
    </citation>
    <scope>NUCLEOTIDE SEQUENCE [LARGE SCALE GENOMIC DNA]</scope>
    <source>
        <strain evidence="19 20">HDW9B</strain>
    </source>
</reference>
<keyword evidence="8 17" id="KW-1133">Transmembrane helix</keyword>
<evidence type="ECO:0000256" key="17">
    <source>
        <dbReference type="SAM" id="Phobius"/>
    </source>
</evidence>
<dbReference type="InterPro" id="IPR047196">
    <property type="entry name" value="YidC_ALB_C"/>
</dbReference>
<keyword evidence="10" id="KW-0143">Chaperone</keyword>
<comment type="function">
    <text evidence="11">Required for the insertion and/or proper folding and/or complex formation of integral membrane proteins into the membrane. Involved in integration of membrane proteins that insert both dependently and independently of the Sec translocase complex, as well as at least some lipoproteins. Aids folding of multispanning membrane proteins.</text>
</comment>
<dbReference type="PANTHER" id="PTHR12428">
    <property type="entry name" value="OXA1"/>
    <property type="match status" value="1"/>
</dbReference>
<evidence type="ECO:0000256" key="5">
    <source>
        <dbReference type="ARBA" id="ARBA00022475"/>
    </source>
</evidence>
<evidence type="ECO:0000313" key="20">
    <source>
        <dbReference type="Proteomes" id="UP000501387"/>
    </source>
</evidence>
<evidence type="ECO:0000256" key="7">
    <source>
        <dbReference type="ARBA" id="ARBA00022927"/>
    </source>
</evidence>
<comment type="similarity">
    <text evidence="2">Belongs to the OXA1/ALB3/YidC family. Type 1 subfamily.</text>
</comment>
<dbReference type="EMBL" id="CP049934">
    <property type="protein sequence ID" value="QIM16515.1"/>
    <property type="molecule type" value="Genomic_DNA"/>
</dbReference>
<comment type="subcellular location">
    <subcellularLocation>
        <location evidence="1">Cell membrane</location>
        <topology evidence="1">Multi-pass membrane protein</topology>
    </subcellularLocation>
    <subcellularLocation>
        <location evidence="16">Membrane</location>
        <topology evidence="16">Multi-pass membrane protein</topology>
    </subcellularLocation>
</comment>
<feature type="domain" description="Membrane insertase YidC/Oxa/ALB C-terminal" evidence="18">
    <location>
        <begin position="37"/>
        <end position="254"/>
    </location>
</feature>
<gene>
    <name evidence="19" type="ORF">G7067_08980</name>
</gene>
<dbReference type="GO" id="GO:0032977">
    <property type="term" value="F:membrane insertase activity"/>
    <property type="evidence" value="ECO:0007669"/>
    <property type="project" value="InterPro"/>
</dbReference>
<evidence type="ECO:0000256" key="8">
    <source>
        <dbReference type="ARBA" id="ARBA00022989"/>
    </source>
</evidence>
<evidence type="ECO:0000256" key="10">
    <source>
        <dbReference type="ARBA" id="ARBA00023186"/>
    </source>
</evidence>
<dbReference type="InterPro" id="IPR028055">
    <property type="entry name" value="YidC/Oxa/ALB_C"/>
</dbReference>
<dbReference type="GO" id="GO:0005886">
    <property type="term" value="C:plasma membrane"/>
    <property type="evidence" value="ECO:0007669"/>
    <property type="project" value="UniProtKB-SubCell"/>
</dbReference>
<evidence type="ECO:0000256" key="12">
    <source>
        <dbReference type="ARBA" id="ARBA00026028"/>
    </source>
</evidence>
<evidence type="ECO:0000256" key="15">
    <source>
        <dbReference type="ARBA" id="ARBA00033342"/>
    </source>
</evidence>
<proteinExistence type="inferred from homology"/>
<feature type="transmembrane region" description="Helical" evidence="17">
    <location>
        <begin position="159"/>
        <end position="178"/>
    </location>
</feature>
<evidence type="ECO:0000256" key="9">
    <source>
        <dbReference type="ARBA" id="ARBA00023136"/>
    </source>
</evidence>
<feature type="transmembrane region" description="Helical" evidence="17">
    <location>
        <begin position="216"/>
        <end position="239"/>
    </location>
</feature>
<keyword evidence="7" id="KW-0653">Protein transport</keyword>
<accession>A0A6G8FJG8</accession>
<dbReference type="Pfam" id="PF02096">
    <property type="entry name" value="60KD_IMP"/>
    <property type="match status" value="1"/>
</dbReference>
<organism evidence="19 20">
    <name type="scientific">Leucobacter insecticola</name>
    <dbReference type="NCBI Taxonomy" id="2714934"/>
    <lineage>
        <taxon>Bacteria</taxon>
        <taxon>Bacillati</taxon>
        <taxon>Actinomycetota</taxon>
        <taxon>Actinomycetes</taxon>
        <taxon>Micrococcales</taxon>
        <taxon>Microbacteriaceae</taxon>
        <taxon>Leucobacter</taxon>
    </lineage>
</organism>
<dbReference type="RefSeq" id="WP_166323600.1">
    <property type="nucleotide sequence ID" value="NZ_CP049934.1"/>
</dbReference>
<keyword evidence="20" id="KW-1185">Reference proteome</keyword>
<dbReference type="KEGG" id="lins:G7067_08980"/>
<protein>
    <recommendedName>
        <fullName evidence="3">Membrane protein insertase YidC</fullName>
    </recommendedName>
    <alternativeName>
        <fullName evidence="15">Foldase YidC</fullName>
    </alternativeName>
    <alternativeName>
        <fullName evidence="14">Membrane integrase YidC</fullName>
    </alternativeName>
    <alternativeName>
        <fullName evidence="13">Membrane protein YidC</fullName>
    </alternativeName>
</protein>
<evidence type="ECO:0000256" key="1">
    <source>
        <dbReference type="ARBA" id="ARBA00004651"/>
    </source>
</evidence>
<keyword evidence="5" id="KW-1003">Cell membrane</keyword>
<dbReference type="GO" id="GO:0015031">
    <property type="term" value="P:protein transport"/>
    <property type="evidence" value="ECO:0007669"/>
    <property type="project" value="UniProtKB-KW"/>
</dbReference>
<evidence type="ECO:0000259" key="18">
    <source>
        <dbReference type="Pfam" id="PF02096"/>
    </source>
</evidence>
<sequence>MNIYEFPPVKLLVDAAYWLVNHLSDLLTPIADGSSAVLAIVLLTFAVRAALIPVGRSQARANITRQRIAPQLAELQRKYAKNPEVLQRKTMELYAKEKASPFAGCLPVLAQMPVLMAVYGIFIQPTIHGEANTLLGHTFLGIRLNESYLGILGSGNVEWSAAAVFLSIMAIIAVVAQLSRRLLMRPAQATARTPKPAPAAGMLAGMPDLSRLTSALSFMPFITAIVAAVVPLAAAVYLMTTVTWTLGERLILNRVYQATIA</sequence>
<dbReference type="AlphaFoldDB" id="A0A6G8FJG8"/>
<keyword evidence="6 16" id="KW-0812">Transmembrane</keyword>
<keyword evidence="4" id="KW-0813">Transport</keyword>
<feature type="transmembrane region" description="Helical" evidence="17">
    <location>
        <begin position="36"/>
        <end position="55"/>
    </location>
</feature>
<dbReference type="InterPro" id="IPR001708">
    <property type="entry name" value="YidC/ALB3/OXA1/COX18"/>
</dbReference>
<dbReference type="NCBIfam" id="TIGR03592">
    <property type="entry name" value="yidC_oxa1_cterm"/>
    <property type="match status" value="1"/>
</dbReference>
<name>A0A6G8FJG8_9MICO</name>
<dbReference type="Proteomes" id="UP000501387">
    <property type="component" value="Chromosome"/>
</dbReference>
<evidence type="ECO:0000256" key="14">
    <source>
        <dbReference type="ARBA" id="ARBA00033245"/>
    </source>
</evidence>
<dbReference type="PANTHER" id="PTHR12428:SF65">
    <property type="entry name" value="CYTOCHROME C OXIDASE ASSEMBLY PROTEIN COX18, MITOCHONDRIAL"/>
    <property type="match status" value="1"/>
</dbReference>
<evidence type="ECO:0000256" key="13">
    <source>
        <dbReference type="ARBA" id="ARBA00031538"/>
    </source>
</evidence>
<evidence type="ECO:0000256" key="11">
    <source>
        <dbReference type="ARBA" id="ARBA00025034"/>
    </source>
</evidence>